<evidence type="ECO:0000313" key="1">
    <source>
        <dbReference type="EMBL" id="KAL0468446.1"/>
    </source>
</evidence>
<organism evidence="1 2">
    <name type="scientific">Neurospora intermedia</name>
    <dbReference type="NCBI Taxonomy" id="5142"/>
    <lineage>
        <taxon>Eukaryota</taxon>
        <taxon>Fungi</taxon>
        <taxon>Dikarya</taxon>
        <taxon>Ascomycota</taxon>
        <taxon>Pezizomycotina</taxon>
        <taxon>Sordariomycetes</taxon>
        <taxon>Sordariomycetidae</taxon>
        <taxon>Sordariales</taxon>
        <taxon>Sordariaceae</taxon>
        <taxon>Neurospora</taxon>
    </lineage>
</organism>
<protein>
    <submittedName>
        <fullName evidence="1">Uncharacterized protein</fullName>
    </submittedName>
</protein>
<accession>A0ABR3D6X1</accession>
<dbReference type="Proteomes" id="UP001451303">
    <property type="component" value="Unassembled WGS sequence"/>
</dbReference>
<comment type="caution">
    <text evidence="1">The sequence shown here is derived from an EMBL/GenBank/DDBJ whole genome shotgun (WGS) entry which is preliminary data.</text>
</comment>
<evidence type="ECO:0000313" key="2">
    <source>
        <dbReference type="Proteomes" id="UP001451303"/>
    </source>
</evidence>
<gene>
    <name evidence="1" type="ORF">QR685DRAFT_573717</name>
</gene>
<proteinExistence type="predicted"/>
<keyword evidence="2" id="KW-1185">Reference proteome</keyword>
<sequence length="68" mass="7962">MEVKDVKDFQDEIQYCPVGRLAKALKADALAPERLRYKDCLLKNLIEYFRGEVKRQMSGGKNRWICRG</sequence>
<name>A0ABR3D6X1_NEUIN</name>
<reference evidence="1 2" key="1">
    <citation type="submission" date="2023-09" db="EMBL/GenBank/DDBJ databases">
        <title>Multi-omics analysis of a traditional fermented food reveals byproduct-associated fungal strains for waste-to-food upcycling.</title>
        <authorList>
            <consortium name="Lawrence Berkeley National Laboratory"/>
            <person name="Rekdal V.M."/>
            <person name="Villalobos-Escobedo J.M."/>
            <person name="Rodriguez-Valeron N."/>
            <person name="Garcia M.O."/>
            <person name="Vasquez D.P."/>
            <person name="Damayanti I."/>
            <person name="Sorensen P.M."/>
            <person name="Baidoo E.E."/>
            <person name="De Carvalho A.C."/>
            <person name="Riley R."/>
            <person name="Lipzen A."/>
            <person name="He G."/>
            <person name="Yan M."/>
            <person name="Haridas S."/>
            <person name="Daum C."/>
            <person name="Yoshinaga Y."/>
            <person name="Ng V."/>
            <person name="Grigoriev I.V."/>
            <person name="Munk R."/>
            <person name="Nuraida L."/>
            <person name="Wijaya C.H."/>
            <person name="Morales P.-C."/>
            <person name="Keasling J.D."/>
        </authorList>
    </citation>
    <scope>NUCLEOTIDE SEQUENCE [LARGE SCALE GENOMIC DNA]</scope>
    <source>
        <strain evidence="1 2">FGSC 2613</strain>
    </source>
</reference>
<dbReference type="EMBL" id="JAVLET010000007">
    <property type="protein sequence ID" value="KAL0468446.1"/>
    <property type="molecule type" value="Genomic_DNA"/>
</dbReference>